<gene>
    <name evidence="1" type="ORF">OXU80_21005</name>
</gene>
<evidence type="ECO:0000313" key="2">
    <source>
        <dbReference type="Proteomes" id="UP001163223"/>
    </source>
</evidence>
<dbReference type="EMBL" id="CP113520">
    <property type="protein sequence ID" value="WAJ27305.1"/>
    <property type="molecule type" value="Genomic_DNA"/>
</dbReference>
<accession>A0ACD4NKW1</accession>
<protein>
    <submittedName>
        <fullName evidence="1">DUF1344 domain-containing protein</fullName>
    </submittedName>
</protein>
<keyword evidence="2" id="KW-1185">Reference proteome</keyword>
<proteinExistence type="predicted"/>
<name>A0ACD4NKW1_9HYPH</name>
<dbReference type="Proteomes" id="UP001163223">
    <property type="component" value="Chromosome"/>
</dbReference>
<organism evidence="1 2">
    <name type="scientific">Antarcticirhabdus aurantiaca</name>
    <dbReference type="NCBI Taxonomy" id="2606717"/>
    <lineage>
        <taxon>Bacteria</taxon>
        <taxon>Pseudomonadati</taxon>
        <taxon>Pseudomonadota</taxon>
        <taxon>Alphaproteobacteria</taxon>
        <taxon>Hyphomicrobiales</taxon>
        <taxon>Aurantimonadaceae</taxon>
        <taxon>Antarcticirhabdus</taxon>
    </lineage>
</organism>
<reference evidence="1" key="1">
    <citation type="submission" date="2022-11" db="EMBL/GenBank/DDBJ databases">
        <title>beta-Carotene-producing bacterium, Jeongeuplla avenae sp. nov., alleviates the salt stress of Arabidopsis seedlings.</title>
        <authorList>
            <person name="Jiang L."/>
            <person name="Lee J."/>
        </authorList>
    </citation>
    <scope>NUCLEOTIDE SEQUENCE</scope>
    <source>
        <strain evidence="1">DY_R2A_6</strain>
    </source>
</reference>
<evidence type="ECO:0000313" key="1">
    <source>
        <dbReference type="EMBL" id="WAJ27305.1"/>
    </source>
</evidence>
<sequence>MTRKIIAFFACSFLSVSMNIPAKAEEASGTVSEIDEERSLLVLDDGSTFELPHAFDYEAVKPGMQVLVLLDPTTPVVPALRLVG</sequence>